<name>A0A1M5Q184_9FIRM</name>
<dbReference type="PANTHER" id="PTHR45228:SF4">
    <property type="entry name" value="LIPOPROTEIN"/>
    <property type="match status" value="1"/>
</dbReference>
<evidence type="ECO:0000313" key="5">
    <source>
        <dbReference type="Proteomes" id="UP000242329"/>
    </source>
</evidence>
<gene>
    <name evidence="4" type="ORF">SAMN02745221_01627</name>
</gene>
<dbReference type="InterPro" id="IPR006674">
    <property type="entry name" value="HD_domain"/>
</dbReference>
<feature type="transmembrane region" description="Helical" evidence="1">
    <location>
        <begin position="32"/>
        <end position="50"/>
    </location>
</feature>
<organism evidence="4 5">
    <name type="scientific">Thermosyntropha lipolytica DSM 11003</name>
    <dbReference type="NCBI Taxonomy" id="1123382"/>
    <lineage>
        <taxon>Bacteria</taxon>
        <taxon>Bacillati</taxon>
        <taxon>Bacillota</taxon>
        <taxon>Clostridia</taxon>
        <taxon>Eubacteriales</taxon>
        <taxon>Syntrophomonadaceae</taxon>
        <taxon>Thermosyntropha</taxon>
    </lineage>
</organism>
<dbReference type="RefSeq" id="WP_073092627.1">
    <property type="nucleotide sequence ID" value="NZ_FQWY01000028.1"/>
</dbReference>
<dbReference type="InterPro" id="IPR037522">
    <property type="entry name" value="HD_GYP_dom"/>
</dbReference>
<keyword evidence="5" id="KW-1185">Reference proteome</keyword>
<dbReference type="PROSITE" id="PS51831">
    <property type="entry name" value="HD"/>
    <property type="match status" value="1"/>
</dbReference>
<dbReference type="InterPro" id="IPR006675">
    <property type="entry name" value="HDIG_dom"/>
</dbReference>
<accession>A0A1M5Q184</accession>
<proteinExistence type="predicted"/>
<dbReference type="NCBIfam" id="TIGR00277">
    <property type="entry name" value="HDIG"/>
    <property type="match status" value="1"/>
</dbReference>
<keyword evidence="1" id="KW-1133">Transmembrane helix</keyword>
<evidence type="ECO:0000259" key="2">
    <source>
        <dbReference type="PROSITE" id="PS51831"/>
    </source>
</evidence>
<evidence type="ECO:0000256" key="1">
    <source>
        <dbReference type="SAM" id="Phobius"/>
    </source>
</evidence>
<protein>
    <submittedName>
        <fullName evidence="4">HDIG domain-containing protein</fullName>
    </submittedName>
</protein>
<keyword evidence="1" id="KW-0812">Transmembrane</keyword>
<feature type="domain" description="HD" evidence="2">
    <location>
        <begin position="216"/>
        <end position="327"/>
    </location>
</feature>
<dbReference type="SUPFAM" id="SSF109604">
    <property type="entry name" value="HD-domain/PDEase-like"/>
    <property type="match status" value="1"/>
</dbReference>
<keyword evidence="1" id="KW-0472">Membrane</keyword>
<dbReference type="EMBL" id="FQWY01000028">
    <property type="protein sequence ID" value="SHH07521.1"/>
    <property type="molecule type" value="Genomic_DNA"/>
</dbReference>
<dbReference type="PANTHER" id="PTHR45228">
    <property type="entry name" value="CYCLIC DI-GMP PHOSPHODIESTERASE TM_0186-RELATED"/>
    <property type="match status" value="1"/>
</dbReference>
<dbReference type="PROSITE" id="PS51832">
    <property type="entry name" value="HD_GYP"/>
    <property type="match status" value="1"/>
</dbReference>
<dbReference type="Proteomes" id="UP000242329">
    <property type="component" value="Unassembled WGS sequence"/>
</dbReference>
<feature type="domain" description="HD-GYP" evidence="3">
    <location>
        <begin position="194"/>
        <end position="377"/>
    </location>
</feature>
<feature type="transmembrane region" description="Helical" evidence="1">
    <location>
        <begin position="7"/>
        <end position="26"/>
    </location>
</feature>
<reference evidence="5" key="1">
    <citation type="submission" date="2016-11" db="EMBL/GenBank/DDBJ databases">
        <authorList>
            <person name="Varghese N."/>
            <person name="Submissions S."/>
        </authorList>
    </citation>
    <scope>NUCLEOTIDE SEQUENCE [LARGE SCALE GENOMIC DNA]</scope>
    <source>
        <strain evidence="5">DSM 11003</strain>
    </source>
</reference>
<dbReference type="InterPro" id="IPR003607">
    <property type="entry name" value="HD/PDEase_dom"/>
</dbReference>
<evidence type="ECO:0000313" key="4">
    <source>
        <dbReference type="EMBL" id="SHH07521.1"/>
    </source>
</evidence>
<dbReference type="AlphaFoldDB" id="A0A1M5Q184"/>
<dbReference type="Pfam" id="PF13487">
    <property type="entry name" value="HD_5"/>
    <property type="match status" value="1"/>
</dbReference>
<dbReference type="SMART" id="SM00471">
    <property type="entry name" value="HDc"/>
    <property type="match status" value="1"/>
</dbReference>
<dbReference type="STRING" id="1123382.SAMN02745221_01627"/>
<dbReference type="InterPro" id="IPR052020">
    <property type="entry name" value="Cyclic_di-GMP/3'3'-cGAMP_PDE"/>
</dbReference>
<dbReference type="OrthoDB" id="9798833at2"/>
<dbReference type="CDD" id="cd00077">
    <property type="entry name" value="HDc"/>
    <property type="match status" value="1"/>
</dbReference>
<evidence type="ECO:0000259" key="3">
    <source>
        <dbReference type="PROSITE" id="PS51832"/>
    </source>
</evidence>
<dbReference type="Gene3D" id="1.10.3210.10">
    <property type="entry name" value="Hypothetical protein af1432"/>
    <property type="match status" value="1"/>
</dbReference>
<sequence length="377" mass="42536">MKRGNIFLLGAVLTSLIITLDLVWNLPVGVRTVLFLLAGLALTYYAALSYKLDREKEALEDIIAIAKEIEKLVAHKAFSWPVEEWIKRVIPCGEVVYGLEGENKGRKEVLARLLAGADSEKGMIINHPSELKKLGLKGEVKSLLVLPMKNEEKEGVFCFNSQEGGFSRYDLTLLKLLLDKVTKEKRRMVMQGEREKWLRELVYVMLRALESTTPLFSGHGERVEKIALLLGEKLGLTEEEKEVLSLAALLHDIGRSIPHPEEEGEKDLHAVYGAELFPQDGRLGEIREAIYYHHERYDGSGIPEGLKYDEIPFISRIIAVADVYDAVVYINREDENLNHDLGRAVIKKAQGRLFDPLVVTAMEEVEKEIEAVYSAAR</sequence>